<organism evidence="1 2">
    <name type="scientific">Setaria viridis</name>
    <name type="common">Green bristlegrass</name>
    <name type="synonym">Setaria italica subsp. viridis</name>
    <dbReference type="NCBI Taxonomy" id="4556"/>
    <lineage>
        <taxon>Eukaryota</taxon>
        <taxon>Viridiplantae</taxon>
        <taxon>Streptophyta</taxon>
        <taxon>Embryophyta</taxon>
        <taxon>Tracheophyta</taxon>
        <taxon>Spermatophyta</taxon>
        <taxon>Magnoliopsida</taxon>
        <taxon>Liliopsida</taxon>
        <taxon>Poales</taxon>
        <taxon>Poaceae</taxon>
        <taxon>PACMAD clade</taxon>
        <taxon>Panicoideae</taxon>
        <taxon>Panicodae</taxon>
        <taxon>Paniceae</taxon>
        <taxon>Cenchrinae</taxon>
        <taxon>Setaria</taxon>
    </lineage>
</organism>
<dbReference type="EMBL" id="CM016554">
    <property type="protein sequence ID" value="TKW29161.1"/>
    <property type="molecule type" value="Genomic_DNA"/>
</dbReference>
<sequence length="102" mass="11204">MRRHLHFPIGGTLVPVGAPPEPIRFTNLPARSVRPFLVSRQSRAGAPPPTSYPFPIARSAAPRGFTQEQLSAFWLPELRRLQWKTPVIVVGVQTGPEGRAAS</sequence>
<reference evidence="1" key="1">
    <citation type="submission" date="2019-03" db="EMBL/GenBank/DDBJ databases">
        <title>WGS assembly of Setaria viridis.</title>
        <authorList>
            <person name="Huang P."/>
            <person name="Jenkins J."/>
            <person name="Grimwood J."/>
            <person name="Barry K."/>
            <person name="Healey A."/>
            <person name="Mamidi S."/>
            <person name="Sreedasyam A."/>
            <person name="Shu S."/>
            <person name="Feldman M."/>
            <person name="Wu J."/>
            <person name="Yu Y."/>
            <person name="Chen C."/>
            <person name="Johnson J."/>
            <person name="Rokhsar D."/>
            <person name="Baxter I."/>
            <person name="Schmutz J."/>
            <person name="Brutnell T."/>
            <person name="Kellogg E."/>
        </authorList>
    </citation>
    <scope>NUCLEOTIDE SEQUENCE [LARGE SCALE GENOMIC DNA]</scope>
</reference>
<protein>
    <submittedName>
        <fullName evidence="1">Uncharacterized protein</fullName>
    </submittedName>
</protein>
<evidence type="ECO:0000313" key="1">
    <source>
        <dbReference type="EMBL" id="TKW29161.1"/>
    </source>
</evidence>
<name>A0A4U6VHS8_SETVI</name>
<dbReference type="Proteomes" id="UP000298652">
    <property type="component" value="Chromosome 3"/>
</dbReference>
<keyword evidence="2" id="KW-1185">Reference proteome</keyword>
<dbReference type="AlphaFoldDB" id="A0A4U6VHS8"/>
<gene>
    <name evidence="1" type="ORF">SEVIR_3G378301v2</name>
</gene>
<proteinExistence type="predicted"/>
<accession>A0A4U6VHS8</accession>
<dbReference type="Gramene" id="TKW29161">
    <property type="protein sequence ID" value="TKW29161"/>
    <property type="gene ID" value="SEVIR_3G378301v2"/>
</dbReference>
<evidence type="ECO:0000313" key="2">
    <source>
        <dbReference type="Proteomes" id="UP000298652"/>
    </source>
</evidence>